<dbReference type="SUPFAM" id="SSF74653">
    <property type="entry name" value="TolA/TonB C-terminal domain"/>
    <property type="match status" value="1"/>
</dbReference>
<keyword evidence="5" id="KW-0175">Coiled coil</keyword>
<dbReference type="GO" id="GO:0016020">
    <property type="term" value="C:membrane"/>
    <property type="evidence" value="ECO:0007669"/>
    <property type="project" value="UniProtKB-SubCell"/>
</dbReference>
<protein>
    <submittedName>
        <fullName evidence="6">TolA</fullName>
    </submittedName>
</protein>
<comment type="subcellular location">
    <subcellularLocation>
        <location evidence="1">Membrane</location>
        <topology evidence="1">Single-pass membrane protein</topology>
    </subcellularLocation>
</comment>
<evidence type="ECO:0000256" key="1">
    <source>
        <dbReference type="ARBA" id="ARBA00004167"/>
    </source>
</evidence>
<dbReference type="InterPro" id="IPR006260">
    <property type="entry name" value="TonB/TolA_C"/>
</dbReference>
<proteinExistence type="predicted"/>
<evidence type="ECO:0000256" key="2">
    <source>
        <dbReference type="ARBA" id="ARBA00022692"/>
    </source>
</evidence>
<evidence type="ECO:0000256" key="4">
    <source>
        <dbReference type="ARBA" id="ARBA00023136"/>
    </source>
</evidence>
<dbReference type="InterPro" id="IPR014161">
    <property type="entry name" value="Tol-Pal_TolA"/>
</dbReference>
<evidence type="ECO:0000256" key="3">
    <source>
        <dbReference type="ARBA" id="ARBA00022989"/>
    </source>
</evidence>
<organism evidence="6 7">
    <name type="scientific">Coxiella burnetii (strain Dugway 5J108-111)</name>
    <dbReference type="NCBI Taxonomy" id="434922"/>
    <lineage>
        <taxon>Bacteria</taxon>
        <taxon>Pseudomonadati</taxon>
        <taxon>Pseudomonadota</taxon>
        <taxon>Gammaproteobacteria</taxon>
        <taxon>Legionellales</taxon>
        <taxon>Coxiellaceae</taxon>
        <taxon>Coxiella</taxon>
    </lineage>
</organism>
<keyword evidence="3" id="KW-1133">Transmembrane helix</keyword>
<sequence>MIKIPTPYRVPVGISIFLHVVLLLALISNLSSSETYRMNNLNRPVKIIQAMAVSQTAIDNQTKQIKQEQEQKRAALEARRQEQKRKLALKKQQIIAQKHLAALKARQLQLKHEAEKKALEQKKAIALKKQRETKQRQLAVKQQQLQEKLLQQEMQQEKAQITKTQTAQMQGVLNQYKAQIIQAIQQQWIVPANANKNLSCILLIRLAPGGAVLSVETARSSGDPVLDRSARVAVFKASPLPVPKDSATFSEFRELRLTVRPLQIQSLQKSK</sequence>
<accession>B5XHK7</accession>
<name>B5XHK7_COXBN</name>
<dbReference type="EMBL" id="CP000733">
    <property type="protein sequence ID" value="ACI23227.1"/>
    <property type="molecule type" value="Genomic_DNA"/>
</dbReference>
<dbReference type="Gene3D" id="3.30.1150.10">
    <property type="match status" value="1"/>
</dbReference>
<keyword evidence="4" id="KW-0472">Membrane</keyword>
<dbReference type="Pfam" id="PF13103">
    <property type="entry name" value="TonB_2"/>
    <property type="match status" value="1"/>
</dbReference>
<dbReference type="GO" id="GO:0019534">
    <property type="term" value="F:toxin transmembrane transporter activity"/>
    <property type="evidence" value="ECO:0007669"/>
    <property type="project" value="InterPro"/>
</dbReference>
<dbReference type="RefSeq" id="WP_011997375.1">
    <property type="nucleotide sequence ID" value="NC_009727.1"/>
</dbReference>
<reference evidence="6 7" key="1">
    <citation type="journal article" date="2009" name="Infect. Immun.">
        <title>Comparative genomics reveal extensive transposon-mediated genomic plasticity and diversity among potential effector proteins within the genus Coxiella.</title>
        <authorList>
            <person name="Beare P.A."/>
            <person name="Unsworth N."/>
            <person name="Andoh M."/>
            <person name="Voth D.E."/>
            <person name="Omsland A."/>
            <person name="Gilk S.D."/>
            <person name="Williams K.P."/>
            <person name="Sobral B.W."/>
            <person name="Kupko J.J.III."/>
            <person name="Porcella S.F."/>
            <person name="Samuel J.E."/>
            <person name="Heinzen R.A."/>
        </authorList>
    </citation>
    <scope>NUCLEOTIDE SEQUENCE [LARGE SCALE GENOMIC DNA]</scope>
    <source>
        <strain evidence="6 7">Dugway 5J108-111</strain>
    </source>
</reference>
<dbReference type="NCBIfam" id="TIGR01352">
    <property type="entry name" value="tonB_Cterm"/>
    <property type="match status" value="1"/>
</dbReference>
<keyword evidence="2" id="KW-0812">Transmembrane</keyword>
<feature type="coiled-coil region" evidence="5">
    <location>
        <begin position="51"/>
        <end position="167"/>
    </location>
</feature>
<evidence type="ECO:0000256" key="5">
    <source>
        <dbReference type="SAM" id="Coils"/>
    </source>
</evidence>
<dbReference type="GO" id="GO:0043213">
    <property type="term" value="P:bacteriocin transport"/>
    <property type="evidence" value="ECO:0007669"/>
    <property type="project" value="InterPro"/>
</dbReference>
<evidence type="ECO:0000313" key="6">
    <source>
        <dbReference type="EMBL" id="ACI23227.1"/>
    </source>
</evidence>
<dbReference type="KEGG" id="cbd:CBUD_2019c"/>
<dbReference type="Proteomes" id="UP000008555">
    <property type="component" value="Chromosome"/>
</dbReference>
<dbReference type="NCBIfam" id="TIGR02794">
    <property type="entry name" value="tolA_full"/>
    <property type="match status" value="1"/>
</dbReference>
<evidence type="ECO:0000313" key="7">
    <source>
        <dbReference type="Proteomes" id="UP000008555"/>
    </source>
</evidence>
<dbReference type="HOGENOM" id="CLU_073807_2_0_6"/>
<dbReference type="AlphaFoldDB" id="B5XHK7"/>
<gene>
    <name evidence="6" type="primary">tolA</name>
    <name evidence="6" type="ORF">CBUD_2019c</name>
</gene>